<name>A0ABV7YT08_9BACT</name>
<evidence type="ECO:0000313" key="1">
    <source>
        <dbReference type="EMBL" id="MFC3809196.1"/>
    </source>
</evidence>
<comment type="caution">
    <text evidence="1">The sequence shown here is derived from an EMBL/GenBank/DDBJ whole genome shotgun (WGS) entry which is preliminary data.</text>
</comment>
<sequence>MKFELHILKKYIAEKFGVSVQNIGLFSSLKEDIGLDKEQVLLLIRYTERFFGIRLNPKVNLEKFEFMMDLIYSVQLKKYQEGSLSALPIN</sequence>
<protein>
    <recommendedName>
        <fullName evidence="3">Acyl carrier protein</fullName>
    </recommendedName>
</protein>
<keyword evidence="2" id="KW-1185">Reference proteome</keyword>
<organism evidence="1 2">
    <name type="scientific">Lacihabitans lacunae</name>
    <dbReference type="NCBI Taxonomy" id="1028214"/>
    <lineage>
        <taxon>Bacteria</taxon>
        <taxon>Pseudomonadati</taxon>
        <taxon>Bacteroidota</taxon>
        <taxon>Cytophagia</taxon>
        <taxon>Cytophagales</taxon>
        <taxon>Leadbetterellaceae</taxon>
        <taxon>Lacihabitans</taxon>
    </lineage>
</organism>
<dbReference type="Gene3D" id="1.10.1200.10">
    <property type="entry name" value="ACP-like"/>
    <property type="match status" value="1"/>
</dbReference>
<dbReference type="Proteomes" id="UP001595616">
    <property type="component" value="Unassembled WGS sequence"/>
</dbReference>
<dbReference type="EMBL" id="JBHRYQ010000001">
    <property type="protein sequence ID" value="MFC3809196.1"/>
    <property type="molecule type" value="Genomic_DNA"/>
</dbReference>
<evidence type="ECO:0000313" key="2">
    <source>
        <dbReference type="Proteomes" id="UP001595616"/>
    </source>
</evidence>
<accession>A0ABV7YT08</accession>
<gene>
    <name evidence="1" type="ORF">ACFOOI_00900</name>
</gene>
<dbReference type="InterPro" id="IPR036736">
    <property type="entry name" value="ACP-like_sf"/>
</dbReference>
<dbReference type="SUPFAM" id="SSF47336">
    <property type="entry name" value="ACP-like"/>
    <property type="match status" value="1"/>
</dbReference>
<dbReference type="RefSeq" id="WP_379833927.1">
    <property type="nucleotide sequence ID" value="NZ_JBHRYQ010000001.1"/>
</dbReference>
<proteinExistence type="predicted"/>
<reference evidence="2" key="1">
    <citation type="journal article" date="2019" name="Int. J. Syst. Evol. Microbiol.">
        <title>The Global Catalogue of Microorganisms (GCM) 10K type strain sequencing project: providing services to taxonomists for standard genome sequencing and annotation.</title>
        <authorList>
            <consortium name="The Broad Institute Genomics Platform"/>
            <consortium name="The Broad Institute Genome Sequencing Center for Infectious Disease"/>
            <person name="Wu L."/>
            <person name="Ma J."/>
        </authorList>
    </citation>
    <scope>NUCLEOTIDE SEQUENCE [LARGE SCALE GENOMIC DNA]</scope>
    <source>
        <strain evidence="2">CECT 7956</strain>
    </source>
</reference>
<evidence type="ECO:0008006" key="3">
    <source>
        <dbReference type="Google" id="ProtNLM"/>
    </source>
</evidence>